<dbReference type="EC" id="2.7.11.1" evidence="2"/>
<dbReference type="GO" id="GO:0016020">
    <property type="term" value="C:membrane"/>
    <property type="evidence" value="ECO:0007669"/>
    <property type="project" value="UniProtKB-SubCell"/>
</dbReference>
<dbReference type="PROSITE" id="PS00107">
    <property type="entry name" value="PROTEIN_KINASE_ATP"/>
    <property type="match status" value="1"/>
</dbReference>
<dbReference type="PROSITE" id="PS50011">
    <property type="entry name" value="PROTEIN_KINASE_DOM"/>
    <property type="match status" value="1"/>
</dbReference>
<comment type="subcellular location">
    <subcellularLocation>
        <location evidence="1">Membrane</location>
        <topology evidence="1">Single-pass membrane protein</topology>
    </subcellularLocation>
</comment>
<sequence>MTASVFVVIMSSAIFSPSFAFTSHFDSGGAPLSELSWPSSLAVVAVSFSGLFTFVFLMLACLCCKKGDINFKEFENTEGEEYQADLSTLASPTSQNGPEVYILPLTEVSLPVSKQPGRSIQLLKSADLGRHSLLYLKEIGHGWFGKVLLGEVNAGLSTTQVVVKELKASASLQDQVQFLEEIQPYRALQHPALLQCLAQCTEVTPYLLVMEFCPLGDVKGYLRSCRAADTVTPDPLILQRMACDIASGLLHLHKHNYIHSDLALRNCLLTSEMTVKIGDYGLSHSRYKDDYFVTADQIWVPLRWIAPELIDEVHGNLLVVDQTKVSNVWSLGVTIWELFELGNQPYRHYSDRQVLMYAVKEQQLKLPKPQLKVPLSERWYEVMQFCWLQPEQRPVAEEVHLLLSYLCAKGASEAEEDFEKRWNSLRPSLGTSSSHRAPAVELASSASSSFPLLEHFSTADSFHLEAGDDILTVMETSHGLNFEYKWEQARAEQPYCSSSATGPLGRANPHYQDIYYPISNAAAGSKGVNLTTGVSPSYYESGNHGVVPVLSAHSPSVSSEYYIRIEEPVECNINLEDTNLDYSPGLEAGNSSFSTGEGKSPSEMHSNTYWTAAKGSKSCASESDTSPTMSINMERAHRGESSTSPDQSGEYFSPRDRDRFNCEQSPPDELVRHQQSWVSQCLQHKLSMPENPMVLSDSLSSPSLGCCDPYLEASQGNIVEMNCPNEGYYDTLGPLQKNFLRPHNVAVDVETRDGFLIMQGSASPEDNSDLFSESDTTNWTSNHSANNNSLNFDSRQASGFQDSYLDLHHATPSSHVQSLSARDKTLLHTSRPLSYLEATDNSISSINPSCTNPADCETYIHLCHDNGQEESSPLKCHPTIANPTINHPVSCTAETSSGHKLVKEDTVKLSVEGTVKSTLFLPDMKAPYAQMTKNTGDGSMVLCVKKVCYPEALSEMVSECSGTSDSAVEAGCSSISLAGFDDGSDDDITDITSGIFVDSPVDYAEVGDIGHRSKRRETLDSEDTMNLASSCSPCETLSPDAYHTSILPKSLDSGYDTENNESPEFILKDLEGKPILSASMESDEPEMVLQMDLDEDIDGVVLNPSTNANLQLTSMSDRNQYRDSAYFSDYDTENDKSPCEGVNSFFNHPEKDDIMCHKTEKEGPLRMAGRESYSSENEREEGYHFAVLKDSANKAVVNATQLHPDRNSSDPDPYLSPTEAPGLTMLSPFPPEMGGCLTKESTPDDGLALESEHSVEEPSSECCSSTVAEGSNSTQEAAATEDQPNRSFEGCSPAESLGSDSTLVDFSEGLAKETEDRQDHVDGEEILEFEKKGADESVSEEDGSRTTEDEENTGQTNLSSKDDGSLENILPTFLEDLEMRAPLGDSEEVDEEDSDDSEESDEELRSYNIQEQSEDSDEDFTTVPVVVSDRSGARHLRSLLKMPSVLTQSFCDELEHKKKAVSFFDDVTVFLFDQESPTGELADYSFPSGTEPNGQVSARENHQLQERDSASNYSDENAVEESRALEWENNFPLMPSPSTSEPPSDDITTPPNSPIKSPEDRPAPPFSRFSVSRFSITHVSDSDVDSVGGNSEEGDRV</sequence>
<keyword evidence="5" id="KW-0808">Transferase</keyword>
<feature type="compositionally biased region" description="Polar residues" evidence="15">
    <location>
        <begin position="1487"/>
        <end position="1498"/>
    </location>
</feature>
<proteinExistence type="predicted"/>
<dbReference type="SUPFAM" id="SSF56112">
    <property type="entry name" value="Protein kinase-like (PK-like)"/>
    <property type="match status" value="1"/>
</dbReference>
<evidence type="ECO:0000256" key="14">
    <source>
        <dbReference type="PROSITE-ProRule" id="PRU10141"/>
    </source>
</evidence>
<evidence type="ECO:0000256" key="1">
    <source>
        <dbReference type="ARBA" id="ARBA00004167"/>
    </source>
</evidence>
<evidence type="ECO:0000256" key="12">
    <source>
        <dbReference type="ARBA" id="ARBA00047899"/>
    </source>
</evidence>
<dbReference type="InterPro" id="IPR017441">
    <property type="entry name" value="Protein_kinase_ATP_BS"/>
</dbReference>
<dbReference type="FunFam" id="3.30.200.20:FF:000275">
    <property type="entry name" value="Apoptosis associated tyrosine kinase"/>
    <property type="match status" value="1"/>
</dbReference>
<evidence type="ECO:0000313" key="18">
    <source>
        <dbReference type="Proteomes" id="UP000504632"/>
    </source>
</evidence>
<dbReference type="PROSITE" id="PS00109">
    <property type="entry name" value="PROTEIN_KINASE_TYR"/>
    <property type="match status" value="1"/>
</dbReference>
<evidence type="ECO:0000256" key="7">
    <source>
        <dbReference type="ARBA" id="ARBA00022741"/>
    </source>
</evidence>
<dbReference type="RefSeq" id="XP_030646504.1">
    <property type="nucleotide sequence ID" value="XM_030790644.1"/>
</dbReference>
<reference evidence="19" key="1">
    <citation type="submission" date="2025-08" db="UniProtKB">
        <authorList>
            <consortium name="RefSeq"/>
        </authorList>
    </citation>
    <scope>IDENTIFICATION</scope>
</reference>
<feature type="domain" description="Protein kinase" evidence="17">
    <location>
        <begin position="133"/>
        <end position="403"/>
    </location>
</feature>
<evidence type="ECO:0000256" key="5">
    <source>
        <dbReference type="ARBA" id="ARBA00022679"/>
    </source>
</evidence>
<comment type="catalytic activity">
    <reaction evidence="13">
        <text>L-seryl-[protein] + ATP = O-phospho-L-seryl-[protein] + ADP + H(+)</text>
        <dbReference type="Rhea" id="RHEA:17989"/>
        <dbReference type="Rhea" id="RHEA-COMP:9863"/>
        <dbReference type="Rhea" id="RHEA-COMP:11604"/>
        <dbReference type="ChEBI" id="CHEBI:15378"/>
        <dbReference type="ChEBI" id="CHEBI:29999"/>
        <dbReference type="ChEBI" id="CHEBI:30616"/>
        <dbReference type="ChEBI" id="CHEBI:83421"/>
        <dbReference type="ChEBI" id="CHEBI:456216"/>
        <dbReference type="EC" id="2.7.11.1"/>
    </reaction>
</comment>
<feature type="compositionally biased region" description="Polar residues" evidence="15">
    <location>
        <begin position="589"/>
        <end position="606"/>
    </location>
</feature>
<dbReference type="InterPro" id="IPR000719">
    <property type="entry name" value="Prot_kinase_dom"/>
</dbReference>
<dbReference type="GO" id="GO:0004674">
    <property type="term" value="F:protein serine/threonine kinase activity"/>
    <property type="evidence" value="ECO:0007669"/>
    <property type="project" value="UniProtKB-KW"/>
</dbReference>
<protein>
    <recommendedName>
        <fullName evidence="2">non-specific serine/threonine protein kinase</fullName>
        <ecNumber evidence="2">2.7.11.1</ecNumber>
    </recommendedName>
</protein>
<feature type="compositionally biased region" description="Basic and acidic residues" evidence="15">
    <location>
        <begin position="1310"/>
        <end position="1335"/>
    </location>
</feature>
<comment type="catalytic activity">
    <reaction evidence="12">
        <text>L-threonyl-[protein] + ATP = O-phospho-L-threonyl-[protein] + ADP + H(+)</text>
        <dbReference type="Rhea" id="RHEA:46608"/>
        <dbReference type="Rhea" id="RHEA-COMP:11060"/>
        <dbReference type="Rhea" id="RHEA-COMP:11605"/>
        <dbReference type="ChEBI" id="CHEBI:15378"/>
        <dbReference type="ChEBI" id="CHEBI:30013"/>
        <dbReference type="ChEBI" id="CHEBI:30616"/>
        <dbReference type="ChEBI" id="CHEBI:61977"/>
        <dbReference type="ChEBI" id="CHEBI:456216"/>
        <dbReference type="EC" id="2.7.11.1"/>
    </reaction>
</comment>
<dbReference type="GO" id="GO:0007420">
    <property type="term" value="P:brain development"/>
    <property type="evidence" value="ECO:0007669"/>
    <property type="project" value="TreeGrafter"/>
</dbReference>
<feature type="compositionally biased region" description="Low complexity" evidence="15">
    <location>
        <begin position="1536"/>
        <end position="1550"/>
    </location>
</feature>
<name>A0A6J2WPB0_CHACN</name>
<feature type="region of interest" description="Disordered" evidence="15">
    <location>
        <begin position="635"/>
        <end position="668"/>
    </location>
</feature>
<dbReference type="Proteomes" id="UP000504632">
    <property type="component" value="Chromosome 13"/>
</dbReference>
<accession>A0A6J2WPB0</accession>
<keyword evidence="3" id="KW-0723">Serine/threonine-protein kinase</keyword>
<dbReference type="Gene3D" id="1.10.510.10">
    <property type="entry name" value="Transferase(Phosphotransferase) domain 1"/>
    <property type="match status" value="1"/>
</dbReference>
<keyword evidence="8 19" id="KW-0418">Kinase</keyword>
<feature type="compositionally biased region" description="Low complexity" evidence="15">
    <location>
        <begin position="1566"/>
        <end position="1575"/>
    </location>
</feature>
<keyword evidence="10" id="KW-1133">Transmembrane helix</keyword>
<dbReference type="PANTHER" id="PTHR24417">
    <property type="entry name" value="SERINE/THREONINE-PROTEIN KINASE LMTK1"/>
    <property type="match status" value="1"/>
</dbReference>
<feature type="chain" id="PRO_5026729737" description="non-specific serine/threonine protein kinase" evidence="16">
    <location>
        <begin position="21"/>
        <end position="1597"/>
    </location>
</feature>
<feature type="region of interest" description="Disordered" evidence="15">
    <location>
        <begin position="586"/>
        <end position="606"/>
    </location>
</feature>
<feature type="compositionally biased region" description="Basic and acidic residues" evidence="15">
    <location>
        <begin position="1499"/>
        <end position="1509"/>
    </location>
</feature>
<feature type="region of interest" description="Disordered" evidence="15">
    <location>
        <begin position="1202"/>
        <end position="1422"/>
    </location>
</feature>
<evidence type="ECO:0000256" key="6">
    <source>
        <dbReference type="ARBA" id="ARBA00022692"/>
    </source>
</evidence>
<feature type="region of interest" description="Disordered" evidence="15">
    <location>
        <begin position="1479"/>
        <end position="1597"/>
    </location>
</feature>
<evidence type="ECO:0000256" key="13">
    <source>
        <dbReference type="ARBA" id="ARBA00048679"/>
    </source>
</evidence>
<keyword evidence="7 14" id="KW-0547">Nucleotide-binding</keyword>
<evidence type="ECO:0000313" key="19">
    <source>
        <dbReference type="RefSeq" id="XP_030646504.1"/>
    </source>
</evidence>
<evidence type="ECO:0000256" key="2">
    <source>
        <dbReference type="ARBA" id="ARBA00012513"/>
    </source>
</evidence>
<dbReference type="CTD" id="100004850"/>
<evidence type="ECO:0000256" key="10">
    <source>
        <dbReference type="ARBA" id="ARBA00022989"/>
    </source>
</evidence>
<dbReference type="InterPro" id="IPR008266">
    <property type="entry name" value="Tyr_kinase_AS"/>
</dbReference>
<organism evidence="18 19">
    <name type="scientific">Chanos chanos</name>
    <name type="common">Milkfish</name>
    <name type="synonym">Mugil chanos</name>
    <dbReference type="NCBI Taxonomy" id="29144"/>
    <lineage>
        <taxon>Eukaryota</taxon>
        <taxon>Metazoa</taxon>
        <taxon>Chordata</taxon>
        <taxon>Craniata</taxon>
        <taxon>Vertebrata</taxon>
        <taxon>Euteleostomi</taxon>
        <taxon>Actinopterygii</taxon>
        <taxon>Neopterygii</taxon>
        <taxon>Teleostei</taxon>
        <taxon>Ostariophysi</taxon>
        <taxon>Gonorynchiformes</taxon>
        <taxon>Chanidae</taxon>
        <taxon>Chanos</taxon>
    </lineage>
</organism>
<evidence type="ECO:0000256" key="11">
    <source>
        <dbReference type="ARBA" id="ARBA00023136"/>
    </source>
</evidence>
<dbReference type="FunFam" id="1.10.510.10:FF:000347">
    <property type="entry name" value="Apoptosis associated tyrosine kinase"/>
    <property type="match status" value="1"/>
</dbReference>
<evidence type="ECO:0000256" key="15">
    <source>
        <dbReference type="SAM" id="MobiDB-lite"/>
    </source>
</evidence>
<evidence type="ECO:0000256" key="4">
    <source>
        <dbReference type="ARBA" id="ARBA00022553"/>
    </source>
</evidence>
<dbReference type="GO" id="GO:0004713">
    <property type="term" value="F:protein tyrosine kinase activity"/>
    <property type="evidence" value="ECO:0007669"/>
    <property type="project" value="TreeGrafter"/>
</dbReference>
<dbReference type="GO" id="GO:0012505">
    <property type="term" value="C:endomembrane system"/>
    <property type="evidence" value="ECO:0007669"/>
    <property type="project" value="UniProtKB-ARBA"/>
</dbReference>
<dbReference type="InterPro" id="IPR011009">
    <property type="entry name" value="Kinase-like_dom_sf"/>
</dbReference>
<feature type="compositionally biased region" description="Polar residues" evidence="15">
    <location>
        <begin position="1266"/>
        <end position="1277"/>
    </location>
</feature>
<dbReference type="Pfam" id="PF07714">
    <property type="entry name" value="PK_Tyr_Ser-Thr"/>
    <property type="match status" value="1"/>
</dbReference>
<keyword evidence="4" id="KW-0597">Phosphoprotein</keyword>
<keyword evidence="6" id="KW-0812">Transmembrane</keyword>
<feature type="binding site" evidence="14">
    <location>
        <position position="164"/>
    </location>
    <ligand>
        <name>ATP</name>
        <dbReference type="ChEBI" id="CHEBI:30616"/>
    </ligand>
</feature>
<dbReference type="OrthoDB" id="5973359at2759"/>
<dbReference type="GeneID" id="115826756"/>
<keyword evidence="18" id="KW-1185">Reference proteome</keyword>
<evidence type="ECO:0000259" key="17">
    <source>
        <dbReference type="PROSITE" id="PS50011"/>
    </source>
</evidence>
<keyword evidence="16" id="KW-0732">Signal</keyword>
<dbReference type="InParanoid" id="A0A6J2WPB0"/>
<dbReference type="PRINTS" id="PR00109">
    <property type="entry name" value="TYRKINASE"/>
</dbReference>
<feature type="region of interest" description="Disordered" evidence="15">
    <location>
        <begin position="760"/>
        <end position="782"/>
    </location>
</feature>
<dbReference type="GO" id="GO:0005737">
    <property type="term" value="C:cytoplasm"/>
    <property type="evidence" value="ECO:0007669"/>
    <property type="project" value="UniProtKB-ARBA"/>
</dbReference>
<evidence type="ECO:0000256" key="9">
    <source>
        <dbReference type="ARBA" id="ARBA00022840"/>
    </source>
</evidence>
<feature type="compositionally biased region" description="Acidic residues" evidence="15">
    <location>
        <begin position="1385"/>
        <end position="1402"/>
    </location>
</feature>
<keyword evidence="11" id="KW-0472">Membrane</keyword>
<evidence type="ECO:0000256" key="8">
    <source>
        <dbReference type="ARBA" id="ARBA00022777"/>
    </source>
</evidence>
<evidence type="ECO:0000256" key="3">
    <source>
        <dbReference type="ARBA" id="ARBA00022527"/>
    </source>
</evidence>
<feature type="signal peptide" evidence="16">
    <location>
        <begin position="1"/>
        <end position="20"/>
    </location>
</feature>
<keyword evidence="9 14" id="KW-0067">ATP-binding</keyword>
<dbReference type="InterPro" id="IPR001245">
    <property type="entry name" value="Ser-Thr/Tyr_kinase_cat_dom"/>
</dbReference>
<gene>
    <name evidence="19" type="primary">aatka</name>
</gene>
<evidence type="ECO:0000256" key="16">
    <source>
        <dbReference type="SAM" id="SignalP"/>
    </source>
</evidence>
<dbReference type="GO" id="GO:0005524">
    <property type="term" value="F:ATP binding"/>
    <property type="evidence" value="ECO:0007669"/>
    <property type="project" value="UniProtKB-UniRule"/>
</dbReference>
<dbReference type="PANTHER" id="PTHR24417:SF9">
    <property type="entry name" value="SERINE_THREONINE-PROTEIN KINASE LMTK1 ISOFORM X1"/>
    <property type="match status" value="1"/>
</dbReference>